<dbReference type="PROSITE" id="PS50943">
    <property type="entry name" value="HTH_CROC1"/>
    <property type="match status" value="1"/>
</dbReference>
<dbReference type="InterPro" id="IPR010982">
    <property type="entry name" value="Lambda_DNA-bd_dom_sf"/>
</dbReference>
<dbReference type="SUPFAM" id="SSF47413">
    <property type="entry name" value="lambda repressor-like DNA-binding domains"/>
    <property type="match status" value="1"/>
</dbReference>
<gene>
    <name evidence="4" type="ORF">J2Z30_004786</name>
    <name evidence="3" type="ORF">SIRAN9614</name>
</gene>
<evidence type="ECO:0000313" key="3">
    <source>
        <dbReference type="EMBL" id="CDR17633.1"/>
    </source>
</evidence>
<dbReference type="InterPro" id="IPR001387">
    <property type="entry name" value="Cro/C1-type_HTH"/>
</dbReference>
<evidence type="ECO:0000313" key="4">
    <source>
        <dbReference type="EMBL" id="MBP2063765.1"/>
    </source>
</evidence>
<protein>
    <submittedName>
        <fullName evidence="4">Transcriptional regulator with XRE-family HTH domain</fullName>
    </submittedName>
</protein>
<evidence type="ECO:0000313" key="5">
    <source>
        <dbReference type="Proteomes" id="UP000756710"/>
    </source>
</evidence>
<dbReference type="RefSeq" id="WP_044580317.1">
    <property type="nucleotide sequence ID" value="NZ_BAABDR010000100.1"/>
</dbReference>
<dbReference type="GO" id="GO:0003677">
    <property type="term" value="F:DNA binding"/>
    <property type="evidence" value="ECO:0007669"/>
    <property type="project" value="InterPro"/>
</dbReference>
<dbReference type="Gene3D" id="1.25.40.10">
    <property type="entry name" value="Tetratricopeptide repeat domain"/>
    <property type="match status" value="1"/>
</dbReference>
<dbReference type="Gene3D" id="1.10.260.40">
    <property type="entry name" value="lambda repressor-like DNA-binding domains"/>
    <property type="match status" value="1"/>
</dbReference>
<organism evidence="3">
    <name type="scientific">Streptomyces iranensis</name>
    <dbReference type="NCBI Taxonomy" id="576784"/>
    <lineage>
        <taxon>Bacteria</taxon>
        <taxon>Bacillati</taxon>
        <taxon>Actinomycetota</taxon>
        <taxon>Actinomycetes</taxon>
        <taxon>Kitasatosporales</taxon>
        <taxon>Streptomycetaceae</taxon>
        <taxon>Streptomyces</taxon>
        <taxon>Streptomyces violaceusniger group</taxon>
    </lineage>
</organism>
<dbReference type="HOGENOM" id="CLU_414992_0_0_11"/>
<dbReference type="Proteomes" id="UP000756710">
    <property type="component" value="Unassembled WGS sequence"/>
</dbReference>
<dbReference type="EMBL" id="LK022848">
    <property type="protein sequence ID" value="CDR17633.1"/>
    <property type="molecule type" value="Genomic_DNA"/>
</dbReference>
<reference evidence="4 5" key="2">
    <citation type="submission" date="2021-03" db="EMBL/GenBank/DDBJ databases">
        <title>Genomic Encyclopedia of Type Strains, Phase IV (KMG-IV): sequencing the most valuable type-strain genomes for metagenomic binning, comparative biology and taxonomic classification.</title>
        <authorList>
            <person name="Goeker M."/>
        </authorList>
    </citation>
    <scope>NUCLEOTIDE SEQUENCE [LARGE SCALE GENOMIC DNA]</scope>
    <source>
        <strain evidence="4 5">DSM 41954</strain>
    </source>
</reference>
<name>A0A061A483_9ACTN</name>
<feature type="region of interest" description="Disordered" evidence="1">
    <location>
        <begin position="632"/>
        <end position="661"/>
    </location>
</feature>
<proteinExistence type="predicted"/>
<dbReference type="AlphaFoldDB" id="A0A061A483"/>
<keyword evidence="5" id="KW-1185">Reference proteome</keyword>
<evidence type="ECO:0000259" key="2">
    <source>
        <dbReference type="PROSITE" id="PS50943"/>
    </source>
</evidence>
<evidence type="ECO:0000256" key="1">
    <source>
        <dbReference type="SAM" id="MobiDB-lite"/>
    </source>
</evidence>
<dbReference type="EMBL" id="JAGGLR010000012">
    <property type="protein sequence ID" value="MBP2063765.1"/>
    <property type="molecule type" value="Genomic_DNA"/>
</dbReference>
<accession>A0A061A483</accession>
<dbReference type="InterPro" id="IPR011990">
    <property type="entry name" value="TPR-like_helical_dom_sf"/>
</dbReference>
<dbReference type="SUPFAM" id="SSF81901">
    <property type="entry name" value="HCP-like"/>
    <property type="match status" value="1"/>
</dbReference>
<dbReference type="SMART" id="SM00530">
    <property type="entry name" value="HTH_XRE"/>
    <property type="match status" value="1"/>
</dbReference>
<reference evidence="3" key="1">
    <citation type="submission" date="2014-05" db="EMBL/GenBank/DDBJ databases">
        <authorList>
            <person name="Horn Fabian"/>
        </authorList>
    </citation>
    <scope>NUCLEOTIDE SEQUENCE</scope>
</reference>
<feature type="domain" description="HTH cro/C1-type" evidence="2">
    <location>
        <begin position="30"/>
        <end position="77"/>
    </location>
</feature>
<sequence>MDTDRFREPADALAELRARLKAGHAAWGGTQVQLARRAGLGRTVVNQALSDSAPAPSAQTVAGLARALGLGKEVRSLLDLLATASGPVESPDGVVGRPIGDWDPHDLEVHPAVYAPADEERSRAGGPQGRGHVASVLPSYVSRPHDGELADLVAAAANGHSRMAVLVGSSSTGKTRACWEAVQPLAPLGWRLWHPFDPTRAEAALADLARVAPRTVVWLNEAQHYLGAGQGLGERITAAVHSLLTDLKRAPVLVLGTLWPEYANAYTKLPKPSQEDPYSQVRELLTVRRITLPDSFDAAATDATRAQAEAGDRQLAHALKRARDGRLTQYLAGAPELLHRYKSAAPPTRALLHAAMDARRLGAGLHLPQAFLEHAAADYFTDDEYDTLADNWLEQALASSTDAVHGNLAPLRRIRPRTHSTPAGAAPDQPAYRLADYLEQHGLNQRKMLCPPASFWQAAHDRLTHPDSLAELAEAAANRRRDRWAYHLWQKAADAGSTSALISLALVREKAGDQDGAEQLVRQAADAGDASAPNSLARWRQLVEDQDRLERFVRRQDEVERLARRAADTDAPNDLADYADALNDLAIYIDAQNQLDLIREETRAWPETEQFARRNADAGYAASMIDLDARRENGDPWPYGLDPDGTPSAPWDLFTQPPADM</sequence>